<proteinExistence type="predicted"/>
<protein>
    <recommendedName>
        <fullName evidence="3">Fido domain-containing protein</fullName>
    </recommendedName>
</protein>
<evidence type="ECO:0000313" key="1">
    <source>
        <dbReference type="EMBL" id="OGG35604.1"/>
    </source>
</evidence>
<dbReference type="EMBL" id="MFKE01000011">
    <property type="protein sequence ID" value="OGG35604.1"/>
    <property type="molecule type" value="Genomic_DNA"/>
</dbReference>
<organism evidence="1 2">
    <name type="scientific">Candidatus Gottesmanbacteria bacterium RIFOXYB1_FULL_47_11</name>
    <dbReference type="NCBI Taxonomy" id="1798401"/>
    <lineage>
        <taxon>Bacteria</taxon>
        <taxon>Candidatus Gottesmaniibacteriota</taxon>
    </lineage>
</organism>
<dbReference type="Gene3D" id="1.10.10.10">
    <property type="entry name" value="Winged helix-like DNA-binding domain superfamily/Winged helix DNA-binding domain"/>
    <property type="match status" value="1"/>
</dbReference>
<dbReference type="SUPFAM" id="SSF46785">
    <property type="entry name" value="Winged helix' DNA-binding domain"/>
    <property type="match status" value="1"/>
</dbReference>
<dbReference type="InterPro" id="IPR036388">
    <property type="entry name" value="WH-like_DNA-bd_sf"/>
</dbReference>
<accession>A0A1F6BF93</accession>
<dbReference type="Gene3D" id="1.10.3290.10">
    <property type="entry name" value="Fido-like domain"/>
    <property type="match status" value="1"/>
</dbReference>
<evidence type="ECO:0008006" key="3">
    <source>
        <dbReference type="Google" id="ProtNLM"/>
    </source>
</evidence>
<dbReference type="AlphaFoldDB" id="A0A1F6BF93"/>
<name>A0A1F6BF93_9BACT</name>
<sequence length="310" mass="35935">MLSFAYTIDVQLRDTLARIDQLRTQILALPLSPKDERRLQWEGTAIRTWATLALSGYNTPKQYVATILSHPGKLKRNVMIIQSIRTAYDYIHETWRANPKPVSLLAMETLFTTLYPGERTRFAAYESKVKELLHYLETEPEHPLIQSGIAHIHILTIPGLDDPGLLARAVGYLILAKYGFDLRGYATPDRVWQSDVAYTHISGTYTKERQLNTWLEFMAQTIQRSYETLLTDIQNERFHIEFPPNFWLLADRQKEILKSLEHPEDRVTNRHVQKKYHISQITASRDLARLTSLGLLYPHGKGRAVYYTKI</sequence>
<reference evidence="1 2" key="1">
    <citation type="journal article" date="2016" name="Nat. Commun.">
        <title>Thousands of microbial genomes shed light on interconnected biogeochemical processes in an aquifer system.</title>
        <authorList>
            <person name="Anantharaman K."/>
            <person name="Brown C.T."/>
            <person name="Hug L.A."/>
            <person name="Sharon I."/>
            <person name="Castelle C.J."/>
            <person name="Probst A.J."/>
            <person name="Thomas B.C."/>
            <person name="Singh A."/>
            <person name="Wilkins M.J."/>
            <person name="Karaoz U."/>
            <person name="Brodie E.L."/>
            <person name="Williams K.H."/>
            <person name="Hubbard S.S."/>
            <person name="Banfield J.F."/>
        </authorList>
    </citation>
    <scope>NUCLEOTIDE SEQUENCE [LARGE SCALE GENOMIC DNA]</scope>
</reference>
<evidence type="ECO:0000313" key="2">
    <source>
        <dbReference type="Proteomes" id="UP000176186"/>
    </source>
</evidence>
<dbReference type="Proteomes" id="UP000176186">
    <property type="component" value="Unassembled WGS sequence"/>
</dbReference>
<gene>
    <name evidence="1" type="ORF">A2363_05020</name>
</gene>
<dbReference type="SUPFAM" id="SSF140931">
    <property type="entry name" value="Fic-like"/>
    <property type="match status" value="1"/>
</dbReference>
<dbReference type="InterPro" id="IPR036390">
    <property type="entry name" value="WH_DNA-bd_sf"/>
</dbReference>
<dbReference type="InterPro" id="IPR036597">
    <property type="entry name" value="Fido-like_dom_sf"/>
</dbReference>
<comment type="caution">
    <text evidence="1">The sequence shown here is derived from an EMBL/GenBank/DDBJ whole genome shotgun (WGS) entry which is preliminary data.</text>
</comment>
<dbReference type="STRING" id="1798401.A2363_05020"/>